<gene>
    <name evidence="1" type="ORF">LCGC14_1857970</name>
</gene>
<comment type="caution">
    <text evidence="1">The sequence shown here is derived from an EMBL/GenBank/DDBJ whole genome shotgun (WGS) entry which is preliminary data.</text>
</comment>
<organism evidence="1">
    <name type="scientific">marine sediment metagenome</name>
    <dbReference type="NCBI Taxonomy" id="412755"/>
    <lineage>
        <taxon>unclassified sequences</taxon>
        <taxon>metagenomes</taxon>
        <taxon>ecological metagenomes</taxon>
    </lineage>
</organism>
<accession>A0A0F9J7E4</accession>
<dbReference type="AlphaFoldDB" id="A0A0F9J7E4"/>
<sequence length="228" mass="27345">MKVKLRIPKKDLGVLKDFIAIPKEQQNYFIEKLKVLKPEAPLELIKEISENIDLEDKSIRSFLEFVDSFYLNYYIFNRSNRSQDDYIEEVIINSIKEYDLEIEIDDHIKELFRKILNMEESIGVISKISSLGNENPNNFAKVRIFTDLRHIYYNNPIKTPRYSLIKHNLVLTYVNINSRLKEKFFTLDLDDLFELRRVIERAIEKEKTLKKMCDQKDLIILKEVDWFE</sequence>
<proteinExistence type="predicted"/>
<reference evidence="1" key="1">
    <citation type="journal article" date="2015" name="Nature">
        <title>Complex archaea that bridge the gap between prokaryotes and eukaryotes.</title>
        <authorList>
            <person name="Spang A."/>
            <person name="Saw J.H."/>
            <person name="Jorgensen S.L."/>
            <person name="Zaremba-Niedzwiedzka K."/>
            <person name="Martijn J."/>
            <person name="Lind A.E."/>
            <person name="van Eijk R."/>
            <person name="Schleper C."/>
            <person name="Guy L."/>
            <person name="Ettema T.J."/>
        </authorList>
    </citation>
    <scope>NUCLEOTIDE SEQUENCE</scope>
</reference>
<protein>
    <submittedName>
        <fullName evidence="1">Uncharacterized protein</fullName>
    </submittedName>
</protein>
<evidence type="ECO:0000313" key="1">
    <source>
        <dbReference type="EMBL" id="KKL95102.1"/>
    </source>
</evidence>
<dbReference type="EMBL" id="LAZR01018764">
    <property type="protein sequence ID" value="KKL95102.1"/>
    <property type="molecule type" value="Genomic_DNA"/>
</dbReference>
<name>A0A0F9J7E4_9ZZZZ</name>